<dbReference type="AlphaFoldDB" id="X0RM33"/>
<dbReference type="EMBL" id="BARS01009102">
    <property type="protein sequence ID" value="GAF69848.1"/>
    <property type="molecule type" value="Genomic_DNA"/>
</dbReference>
<protein>
    <submittedName>
        <fullName evidence="1">Uncharacterized protein</fullName>
    </submittedName>
</protein>
<reference evidence="1" key="1">
    <citation type="journal article" date="2014" name="Front. Microbiol.">
        <title>High frequency of phylogenetically diverse reductive dehalogenase-homologous genes in deep subseafloor sedimentary metagenomes.</title>
        <authorList>
            <person name="Kawai M."/>
            <person name="Futagami T."/>
            <person name="Toyoda A."/>
            <person name="Takaki Y."/>
            <person name="Nishi S."/>
            <person name="Hori S."/>
            <person name="Arai W."/>
            <person name="Tsubouchi T."/>
            <person name="Morono Y."/>
            <person name="Uchiyama I."/>
            <person name="Ito T."/>
            <person name="Fujiyama A."/>
            <person name="Inagaki F."/>
            <person name="Takami H."/>
        </authorList>
    </citation>
    <scope>NUCLEOTIDE SEQUENCE</scope>
    <source>
        <strain evidence="1">Expedition CK06-06</strain>
    </source>
</reference>
<accession>X0RM33</accession>
<gene>
    <name evidence="1" type="ORF">S01H1_17191</name>
</gene>
<organism evidence="1">
    <name type="scientific">marine sediment metagenome</name>
    <dbReference type="NCBI Taxonomy" id="412755"/>
    <lineage>
        <taxon>unclassified sequences</taxon>
        <taxon>metagenomes</taxon>
        <taxon>ecological metagenomes</taxon>
    </lineage>
</organism>
<evidence type="ECO:0000313" key="1">
    <source>
        <dbReference type="EMBL" id="GAF69848.1"/>
    </source>
</evidence>
<sequence length="77" mass="8795">MELNATSVKNAKTLDELGLRPRGRLEGLLRTRDYKPQALDGLWKAEIVQTTEDGRLYLSEDRLIASGFDKGASYYYR</sequence>
<proteinExistence type="predicted"/>
<comment type="caution">
    <text evidence="1">The sequence shown here is derived from an EMBL/GenBank/DDBJ whole genome shotgun (WGS) entry which is preliminary data.</text>
</comment>
<name>X0RM33_9ZZZZ</name>